<dbReference type="InterPro" id="IPR002104">
    <property type="entry name" value="Integrase_catalytic"/>
</dbReference>
<gene>
    <name evidence="14" type="ORF">F8153_02125</name>
</gene>
<dbReference type="PROSITE" id="PS51900">
    <property type="entry name" value="CB"/>
    <property type="match status" value="1"/>
</dbReference>
<keyword evidence="7" id="KW-0229">DNA integration</keyword>
<dbReference type="AlphaFoldDB" id="A0A833HR56"/>
<evidence type="ECO:0000256" key="5">
    <source>
        <dbReference type="ARBA" id="ARBA00022618"/>
    </source>
</evidence>
<proteinExistence type="inferred from homology"/>
<evidence type="ECO:0000256" key="2">
    <source>
        <dbReference type="ARBA" id="ARBA00004496"/>
    </source>
</evidence>
<evidence type="ECO:0000256" key="4">
    <source>
        <dbReference type="ARBA" id="ARBA00022490"/>
    </source>
</evidence>
<comment type="similarity">
    <text evidence="3">Belongs to the 'phage' integrase family.</text>
</comment>
<evidence type="ECO:0000256" key="3">
    <source>
        <dbReference type="ARBA" id="ARBA00008857"/>
    </source>
</evidence>
<dbReference type="InterPro" id="IPR044068">
    <property type="entry name" value="CB"/>
</dbReference>
<dbReference type="SUPFAM" id="SSF56349">
    <property type="entry name" value="DNA breaking-rejoining enzymes"/>
    <property type="match status" value="1"/>
</dbReference>
<keyword evidence="8 11" id="KW-0238">DNA-binding</keyword>
<dbReference type="OrthoDB" id="9801717at2"/>
<keyword evidence="6" id="KW-0159">Chromosome partition</keyword>
<dbReference type="InterPro" id="IPR013762">
    <property type="entry name" value="Integrase-like_cat_sf"/>
</dbReference>
<dbReference type="PROSITE" id="PS51898">
    <property type="entry name" value="TYR_RECOMBINASE"/>
    <property type="match status" value="1"/>
</dbReference>
<dbReference type="InterPro" id="IPR004107">
    <property type="entry name" value="Integrase_SAM-like_N"/>
</dbReference>
<accession>A0A833HR56</accession>
<evidence type="ECO:0000259" key="13">
    <source>
        <dbReference type="PROSITE" id="PS51900"/>
    </source>
</evidence>
<dbReference type="Gene3D" id="1.10.443.10">
    <property type="entry name" value="Intergrase catalytic core"/>
    <property type="match status" value="1"/>
</dbReference>
<dbReference type="GO" id="GO:0003677">
    <property type="term" value="F:DNA binding"/>
    <property type="evidence" value="ECO:0007669"/>
    <property type="project" value="UniProtKB-UniRule"/>
</dbReference>
<dbReference type="GO" id="GO:0005737">
    <property type="term" value="C:cytoplasm"/>
    <property type="evidence" value="ECO:0007669"/>
    <property type="project" value="UniProtKB-SubCell"/>
</dbReference>
<dbReference type="EMBL" id="WBZB01000008">
    <property type="protein sequence ID" value="KAB3532521.1"/>
    <property type="molecule type" value="Genomic_DNA"/>
</dbReference>
<keyword evidence="15" id="KW-1185">Reference proteome</keyword>
<dbReference type="GO" id="GO:0015074">
    <property type="term" value="P:DNA integration"/>
    <property type="evidence" value="ECO:0007669"/>
    <property type="project" value="UniProtKB-KW"/>
</dbReference>
<comment type="function">
    <text evidence="1">Site-specific tyrosine recombinase, which acts by catalyzing the cutting and rejoining of the recombining DNA molecules.</text>
</comment>
<evidence type="ECO:0000259" key="12">
    <source>
        <dbReference type="PROSITE" id="PS51898"/>
    </source>
</evidence>
<evidence type="ECO:0000256" key="1">
    <source>
        <dbReference type="ARBA" id="ARBA00003283"/>
    </source>
</evidence>
<evidence type="ECO:0000256" key="11">
    <source>
        <dbReference type="PROSITE-ProRule" id="PRU01248"/>
    </source>
</evidence>
<keyword evidence="5" id="KW-0132">Cell division</keyword>
<evidence type="ECO:0000256" key="9">
    <source>
        <dbReference type="ARBA" id="ARBA00023172"/>
    </source>
</evidence>
<dbReference type="PANTHER" id="PTHR30349">
    <property type="entry name" value="PHAGE INTEGRASE-RELATED"/>
    <property type="match status" value="1"/>
</dbReference>
<dbReference type="InterPro" id="IPR010998">
    <property type="entry name" value="Integrase_recombinase_N"/>
</dbReference>
<feature type="domain" description="Core-binding (CB)" evidence="13">
    <location>
        <begin position="44"/>
        <end position="126"/>
    </location>
</feature>
<evidence type="ECO:0000256" key="8">
    <source>
        <dbReference type="ARBA" id="ARBA00023125"/>
    </source>
</evidence>
<dbReference type="Pfam" id="PF00589">
    <property type="entry name" value="Phage_integrase"/>
    <property type="match status" value="1"/>
</dbReference>
<comment type="subcellular location">
    <subcellularLocation>
        <location evidence="2">Cytoplasm</location>
    </subcellularLocation>
</comment>
<protein>
    <submittedName>
        <fullName evidence="14">Tyrosine-type recombinase/integrase</fullName>
    </submittedName>
</protein>
<name>A0A833HR56_9FIRM</name>
<dbReference type="InterPro" id="IPR050090">
    <property type="entry name" value="Tyrosine_recombinase_XerCD"/>
</dbReference>
<keyword evidence="9" id="KW-0233">DNA recombination</keyword>
<evidence type="ECO:0000313" key="15">
    <source>
        <dbReference type="Proteomes" id="UP000465601"/>
    </source>
</evidence>
<evidence type="ECO:0000313" key="14">
    <source>
        <dbReference type="EMBL" id="KAB3532521.1"/>
    </source>
</evidence>
<feature type="domain" description="Tyr recombinase" evidence="12">
    <location>
        <begin position="143"/>
        <end position="315"/>
    </location>
</feature>
<dbReference type="NCBIfam" id="NF040815">
    <property type="entry name" value="recomb_XerA_Arch"/>
    <property type="match status" value="1"/>
</dbReference>
<dbReference type="GO" id="GO:0007059">
    <property type="term" value="P:chromosome segregation"/>
    <property type="evidence" value="ECO:0007669"/>
    <property type="project" value="UniProtKB-KW"/>
</dbReference>
<dbReference type="PANTHER" id="PTHR30349:SF77">
    <property type="entry name" value="TYROSINE RECOMBINASE XERC"/>
    <property type="match status" value="1"/>
</dbReference>
<evidence type="ECO:0000256" key="6">
    <source>
        <dbReference type="ARBA" id="ARBA00022829"/>
    </source>
</evidence>
<comment type="caution">
    <text evidence="14">The sequence shown here is derived from an EMBL/GenBank/DDBJ whole genome shotgun (WGS) entry which is preliminary data.</text>
</comment>
<dbReference type="Gene3D" id="1.10.150.130">
    <property type="match status" value="1"/>
</dbReference>
<keyword evidence="4" id="KW-0963">Cytoplasm</keyword>
<sequence length="320" mass="37675">MGIVEKLRQIGGGRWNPHEKRWEFPYSEETITKLEELKNKHNTQRVQILLSEFLGSLRLKGYSQNTIKAYKGHFVRFLEYIEYDITNIDSLSIKQYLLFLLDKETFSHSYVNQAINSIKFYMEYVANDIETVDKIIRPKKQKKLPQVLSEMEVKKIFEAVTNQKHRLLLMLTYSAGLRVSETVNLKLSDIDSNRMLLKVHQGKGRKDRYTILSEVVLHELREYYKKYKPQQYIFEGSERTNLTERSAERVFKDALKKAGIKREVGMHSLRHSFATHLLESGTDLRYIQELLGHNSSKTTEIYTHVTRKSLKKIISPIDRL</sequence>
<dbReference type="GO" id="GO:0006310">
    <property type="term" value="P:DNA recombination"/>
    <property type="evidence" value="ECO:0007669"/>
    <property type="project" value="UniProtKB-KW"/>
</dbReference>
<dbReference type="InterPro" id="IPR011010">
    <property type="entry name" value="DNA_brk_join_enz"/>
</dbReference>
<evidence type="ECO:0000256" key="7">
    <source>
        <dbReference type="ARBA" id="ARBA00022908"/>
    </source>
</evidence>
<dbReference type="Pfam" id="PF13495">
    <property type="entry name" value="Phage_int_SAM_4"/>
    <property type="match status" value="1"/>
</dbReference>
<dbReference type="Proteomes" id="UP000465601">
    <property type="component" value="Unassembled WGS sequence"/>
</dbReference>
<organism evidence="14 15">
    <name type="scientific">Alkaliphilus serpentinus</name>
    <dbReference type="NCBI Taxonomy" id="1482731"/>
    <lineage>
        <taxon>Bacteria</taxon>
        <taxon>Bacillati</taxon>
        <taxon>Bacillota</taxon>
        <taxon>Clostridia</taxon>
        <taxon>Peptostreptococcales</taxon>
        <taxon>Natronincolaceae</taxon>
        <taxon>Alkaliphilus</taxon>
    </lineage>
</organism>
<reference evidence="14 15" key="1">
    <citation type="submission" date="2019-10" db="EMBL/GenBank/DDBJ databases">
        <title>Alkaliphilus serpentinus sp. nov. and Alkaliphilus pronyensis sp. nov., two novel anaerobic alkaliphilic species isolated from the serpentinized-hosted hydrothermal field of the Prony Bay (New Caledonia).</title>
        <authorList>
            <person name="Postec A."/>
        </authorList>
    </citation>
    <scope>NUCLEOTIDE SEQUENCE [LARGE SCALE GENOMIC DNA]</scope>
    <source>
        <strain evidence="14 15">LacT</strain>
    </source>
</reference>
<dbReference type="GO" id="GO:0051301">
    <property type="term" value="P:cell division"/>
    <property type="evidence" value="ECO:0007669"/>
    <property type="project" value="UniProtKB-KW"/>
</dbReference>
<evidence type="ECO:0000256" key="10">
    <source>
        <dbReference type="ARBA" id="ARBA00023306"/>
    </source>
</evidence>
<keyword evidence="10" id="KW-0131">Cell cycle</keyword>